<dbReference type="OrthoDB" id="1100665at2"/>
<evidence type="ECO:0000313" key="3">
    <source>
        <dbReference type="Proteomes" id="UP000008718"/>
    </source>
</evidence>
<keyword evidence="1" id="KW-0732">Signal</keyword>
<feature type="signal peptide" evidence="1">
    <location>
        <begin position="1"/>
        <end position="19"/>
    </location>
</feature>
<protein>
    <recommendedName>
        <fullName evidence="4">Lipoprotein</fullName>
    </recommendedName>
</protein>
<evidence type="ECO:0000313" key="2">
    <source>
        <dbReference type="EMBL" id="ADQ78908.1"/>
    </source>
</evidence>
<organism evidence="2 3">
    <name type="scientific">Paludibacter propionicigenes (strain DSM 17365 / JCM 13257 / WB4)</name>
    <dbReference type="NCBI Taxonomy" id="694427"/>
    <lineage>
        <taxon>Bacteria</taxon>
        <taxon>Pseudomonadati</taxon>
        <taxon>Bacteroidota</taxon>
        <taxon>Bacteroidia</taxon>
        <taxon>Bacteroidales</taxon>
        <taxon>Paludibacteraceae</taxon>
        <taxon>Paludibacter</taxon>
    </lineage>
</organism>
<sequence>MRKTTIFLAFIALSMSLCAMSEEITTNGFIFPEYQKGKVYFKNKQVVEALLNYEMISKQMLFKQNDQILSLGLPETTDSVVIAGRVFVFYENVEFFEKITAGKESLYIQTNSTMVIDGREAGYGGFSQVSNTKSVNSFSSDGDGGQPLTHLTGNVQYRAKMSYTYWVKQGNKFSKISSKNQALRIFSKQKLDVQAYLDSHKVDFDSLKDVKDLLIYCYSLQ</sequence>
<dbReference type="HOGENOM" id="CLU_107506_0_0_10"/>
<dbReference type="eggNOG" id="ENOG50330X4">
    <property type="taxonomic scope" value="Bacteria"/>
</dbReference>
<evidence type="ECO:0008006" key="4">
    <source>
        <dbReference type="Google" id="ProtNLM"/>
    </source>
</evidence>
<reference key="1">
    <citation type="submission" date="2010-11" db="EMBL/GenBank/DDBJ databases">
        <title>The complete genome of Paludibacter propionicigenes DSM 17365.</title>
        <authorList>
            <consortium name="US DOE Joint Genome Institute (JGI-PGF)"/>
            <person name="Lucas S."/>
            <person name="Copeland A."/>
            <person name="Lapidus A."/>
            <person name="Bruce D."/>
            <person name="Goodwin L."/>
            <person name="Pitluck S."/>
            <person name="Kyrpides N."/>
            <person name="Mavromatis K."/>
            <person name="Ivanova N."/>
            <person name="Munk A.C."/>
            <person name="Brettin T."/>
            <person name="Detter J.C."/>
            <person name="Han C."/>
            <person name="Tapia R."/>
            <person name="Land M."/>
            <person name="Hauser L."/>
            <person name="Markowitz V."/>
            <person name="Cheng J.-F."/>
            <person name="Hugenholtz P."/>
            <person name="Woyke T."/>
            <person name="Wu D."/>
            <person name="Gronow S."/>
            <person name="Wellnitz S."/>
            <person name="Brambilla E."/>
            <person name="Klenk H.-P."/>
            <person name="Eisen J.A."/>
        </authorList>
    </citation>
    <scope>NUCLEOTIDE SEQUENCE</scope>
    <source>
        <strain>WB4</strain>
    </source>
</reference>
<keyword evidence="3" id="KW-1185">Reference proteome</keyword>
<evidence type="ECO:0000256" key="1">
    <source>
        <dbReference type="SAM" id="SignalP"/>
    </source>
</evidence>
<dbReference type="RefSeq" id="WP_013444277.1">
    <property type="nucleotide sequence ID" value="NC_014734.1"/>
</dbReference>
<reference evidence="2 3" key="2">
    <citation type="journal article" date="2011" name="Stand. Genomic Sci.">
        <title>Complete genome sequence of Paludibacter propionicigenes type strain (WB4).</title>
        <authorList>
            <person name="Gronow S."/>
            <person name="Munk C."/>
            <person name="Lapidus A."/>
            <person name="Nolan M."/>
            <person name="Lucas S."/>
            <person name="Hammon N."/>
            <person name="Deshpande S."/>
            <person name="Cheng J.F."/>
            <person name="Tapia R."/>
            <person name="Han C."/>
            <person name="Goodwin L."/>
            <person name="Pitluck S."/>
            <person name="Liolios K."/>
            <person name="Ivanova N."/>
            <person name="Mavromatis K."/>
            <person name="Mikhailova N."/>
            <person name="Pati A."/>
            <person name="Chen A."/>
            <person name="Palaniappan K."/>
            <person name="Land M."/>
            <person name="Hauser L."/>
            <person name="Chang Y.J."/>
            <person name="Jeffries C.D."/>
            <person name="Brambilla E."/>
            <person name="Rohde M."/>
            <person name="Goker M."/>
            <person name="Detter J.C."/>
            <person name="Woyke T."/>
            <person name="Bristow J."/>
            <person name="Eisen J.A."/>
            <person name="Markowitz V."/>
            <person name="Hugenholtz P."/>
            <person name="Kyrpides N.C."/>
            <person name="Klenk H.P."/>
        </authorList>
    </citation>
    <scope>NUCLEOTIDE SEQUENCE [LARGE SCALE GENOMIC DNA]</scope>
    <source>
        <strain evidence="3">DSM 17365 / JCM 13257 / WB4</strain>
    </source>
</reference>
<dbReference type="AlphaFoldDB" id="E4T2G4"/>
<accession>E4T2G4</accession>
<name>E4T2G4_PALPW</name>
<feature type="chain" id="PRO_5003188982" description="Lipoprotein" evidence="1">
    <location>
        <begin position="20"/>
        <end position="221"/>
    </location>
</feature>
<gene>
    <name evidence="2" type="ordered locus">Palpr_0754</name>
</gene>
<proteinExistence type="predicted"/>
<dbReference type="KEGG" id="ppn:Palpr_0754"/>
<dbReference type="EMBL" id="CP002345">
    <property type="protein sequence ID" value="ADQ78908.1"/>
    <property type="molecule type" value="Genomic_DNA"/>
</dbReference>
<dbReference type="Proteomes" id="UP000008718">
    <property type="component" value="Chromosome"/>
</dbReference>